<sequence>MLRLDLVIKWVDTKTFQLLVVEMLGFWKPSGLATSLSGSAFGPGRRAVAAPAGAGTPAAGSYLATMSDSLCLHLRLEIPEFTKVGLRVDRKNRVISVASGSPAALAGLMPNDLIEQVEGLSLTAERGVQAALADRTTSAPLLRVRRGGGGRRAKPSRRRPSDEQPASEAEAGEEGNGEGGFETLLLSLSLKAGERAGMRVDANEVLTVAPDTPAAMAGLRAGDVVAEVDGVAVGEGGATTLLHALSDRSRPSRSLTVVRRRAASSKSASPATEDKAEGGLEEARCKHTCRAAV</sequence>
<accession>A0A0D3HY95</accession>
<feature type="compositionally biased region" description="Basic and acidic residues" evidence="2">
    <location>
        <begin position="272"/>
        <end position="283"/>
    </location>
</feature>
<keyword evidence="5" id="KW-1185">Reference proteome</keyword>
<dbReference type="GeneID" id="17250128"/>
<dbReference type="InterPro" id="IPR036034">
    <property type="entry name" value="PDZ_sf"/>
</dbReference>
<dbReference type="Pfam" id="PF17820">
    <property type="entry name" value="PDZ_6"/>
    <property type="match status" value="1"/>
</dbReference>
<proteinExistence type="inferred from homology"/>
<reference evidence="5" key="1">
    <citation type="journal article" date="2013" name="Nature">
        <title>Pan genome of the phytoplankton Emiliania underpins its global distribution.</title>
        <authorList>
            <person name="Read B.A."/>
            <person name="Kegel J."/>
            <person name="Klute M.J."/>
            <person name="Kuo A."/>
            <person name="Lefebvre S.C."/>
            <person name="Maumus F."/>
            <person name="Mayer C."/>
            <person name="Miller J."/>
            <person name="Monier A."/>
            <person name="Salamov A."/>
            <person name="Young J."/>
            <person name="Aguilar M."/>
            <person name="Claverie J.M."/>
            <person name="Frickenhaus S."/>
            <person name="Gonzalez K."/>
            <person name="Herman E.K."/>
            <person name="Lin Y.C."/>
            <person name="Napier J."/>
            <person name="Ogata H."/>
            <person name="Sarno A.F."/>
            <person name="Shmutz J."/>
            <person name="Schroeder D."/>
            <person name="de Vargas C."/>
            <person name="Verret F."/>
            <person name="von Dassow P."/>
            <person name="Valentin K."/>
            <person name="Van de Peer Y."/>
            <person name="Wheeler G."/>
            <person name="Dacks J.B."/>
            <person name="Delwiche C.F."/>
            <person name="Dyhrman S.T."/>
            <person name="Glockner G."/>
            <person name="John U."/>
            <person name="Richards T."/>
            <person name="Worden A.Z."/>
            <person name="Zhang X."/>
            <person name="Grigoriev I.V."/>
            <person name="Allen A.E."/>
            <person name="Bidle K."/>
            <person name="Borodovsky M."/>
            <person name="Bowler C."/>
            <person name="Brownlee C."/>
            <person name="Cock J.M."/>
            <person name="Elias M."/>
            <person name="Gladyshev V.N."/>
            <person name="Groth M."/>
            <person name="Guda C."/>
            <person name="Hadaegh A."/>
            <person name="Iglesias-Rodriguez M.D."/>
            <person name="Jenkins J."/>
            <person name="Jones B.M."/>
            <person name="Lawson T."/>
            <person name="Leese F."/>
            <person name="Lindquist E."/>
            <person name="Lobanov A."/>
            <person name="Lomsadze A."/>
            <person name="Malik S.B."/>
            <person name="Marsh M.E."/>
            <person name="Mackinder L."/>
            <person name="Mock T."/>
            <person name="Mueller-Roeber B."/>
            <person name="Pagarete A."/>
            <person name="Parker M."/>
            <person name="Probert I."/>
            <person name="Quesneville H."/>
            <person name="Raines C."/>
            <person name="Rensing S.A."/>
            <person name="Riano-Pachon D.M."/>
            <person name="Richier S."/>
            <person name="Rokitta S."/>
            <person name="Shiraiwa Y."/>
            <person name="Soanes D.M."/>
            <person name="van der Giezen M."/>
            <person name="Wahlund T.M."/>
            <person name="Williams B."/>
            <person name="Wilson W."/>
            <person name="Wolfe G."/>
            <person name="Wurch L.L."/>
        </authorList>
    </citation>
    <scope>NUCLEOTIDE SEQUENCE</scope>
</reference>
<feature type="domain" description="PDZ" evidence="3">
    <location>
        <begin position="185"/>
        <end position="261"/>
    </location>
</feature>
<dbReference type="InterPro" id="IPR001478">
    <property type="entry name" value="PDZ"/>
</dbReference>
<name>A0A0D3HY95_EMIH1</name>
<evidence type="ECO:0000313" key="5">
    <source>
        <dbReference type="Proteomes" id="UP000013827"/>
    </source>
</evidence>
<dbReference type="InterPro" id="IPR041489">
    <property type="entry name" value="PDZ_6"/>
</dbReference>
<dbReference type="HOGENOM" id="CLU_082890_0_0_1"/>
<dbReference type="Proteomes" id="UP000013827">
    <property type="component" value="Unassembled WGS sequence"/>
</dbReference>
<dbReference type="SUPFAM" id="SSF50156">
    <property type="entry name" value="PDZ domain-like"/>
    <property type="match status" value="2"/>
</dbReference>
<dbReference type="PANTHER" id="PTHR22939">
    <property type="entry name" value="SERINE PROTEASE FAMILY S1C HTRA-RELATED"/>
    <property type="match status" value="1"/>
</dbReference>
<dbReference type="EnsemblProtists" id="EOD03980">
    <property type="protein sequence ID" value="EOD03980"/>
    <property type="gene ID" value="EMIHUDRAFT_250754"/>
</dbReference>
<dbReference type="PANTHER" id="PTHR22939:SF129">
    <property type="entry name" value="SERINE PROTEASE HTRA2, MITOCHONDRIAL"/>
    <property type="match status" value="1"/>
</dbReference>
<dbReference type="SMART" id="SM00228">
    <property type="entry name" value="PDZ"/>
    <property type="match status" value="2"/>
</dbReference>
<dbReference type="KEGG" id="ehx:EMIHUDRAFT_250754"/>
<dbReference type="AlphaFoldDB" id="A0A0D3HY95"/>
<feature type="compositionally biased region" description="Basic residues" evidence="2">
    <location>
        <begin position="143"/>
        <end position="158"/>
    </location>
</feature>
<dbReference type="GO" id="GO:0008236">
    <property type="term" value="F:serine-type peptidase activity"/>
    <property type="evidence" value="ECO:0007669"/>
    <property type="project" value="UniProtKB-KW"/>
</dbReference>
<feature type="region of interest" description="Disordered" evidence="2">
    <location>
        <begin position="142"/>
        <end position="180"/>
    </location>
</feature>
<evidence type="ECO:0000256" key="1">
    <source>
        <dbReference type="ARBA" id="ARBA00010541"/>
    </source>
</evidence>
<evidence type="ECO:0000259" key="3">
    <source>
        <dbReference type="PROSITE" id="PS50106"/>
    </source>
</evidence>
<protein>
    <recommendedName>
        <fullName evidence="3">PDZ domain-containing protein</fullName>
    </recommendedName>
</protein>
<organism evidence="4 5">
    <name type="scientific">Emiliania huxleyi (strain CCMP1516)</name>
    <dbReference type="NCBI Taxonomy" id="280463"/>
    <lineage>
        <taxon>Eukaryota</taxon>
        <taxon>Haptista</taxon>
        <taxon>Haptophyta</taxon>
        <taxon>Prymnesiophyceae</taxon>
        <taxon>Isochrysidales</taxon>
        <taxon>Noelaerhabdaceae</taxon>
        <taxon>Emiliania</taxon>
    </lineage>
</organism>
<evidence type="ECO:0000256" key="2">
    <source>
        <dbReference type="SAM" id="MobiDB-lite"/>
    </source>
</evidence>
<feature type="region of interest" description="Disordered" evidence="2">
    <location>
        <begin position="253"/>
        <end position="283"/>
    </location>
</feature>
<dbReference type="RefSeq" id="XP_005756409.1">
    <property type="nucleotide sequence ID" value="XM_005756352.1"/>
</dbReference>
<dbReference type="PaxDb" id="2903-EOD03980"/>
<reference evidence="4" key="2">
    <citation type="submission" date="2024-10" db="UniProtKB">
        <authorList>
            <consortium name="EnsemblProtists"/>
        </authorList>
    </citation>
    <scope>IDENTIFICATION</scope>
</reference>
<comment type="similarity">
    <text evidence="1">Belongs to the peptidase S1C family.</text>
</comment>
<evidence type="ECO:0000313" key="4">
    <source>
        <dbReference type="EnsemblProtists" id="EOD03980"/>
    </source>
</evidence>
<dbReference type="PROSITE" id="PS50106">
    <property type="entry name" value="PDZ"/>
    <property type="match status" value="1"/>
</dbReference>
<dbReference type="Gene3D" id="2.30.42.10">
    <property type="match status" value="2"/>
</dbReference>